<comment type="subcellular location">
    <subcellularLocation>
        <location evidence="9">Cell inner membrane</location>
    </subcellularLocation>
    <subcellularLocation>
        <location evidence="2">Membrane</location>
        <topology evidence="2">Multi-pass membrane protein</topology>
    </subcellularLocation>
</comment>
<dbReference type="GO" id="GO:0017004">
    <property type="term" value="P:cytochrome complex assembly"/>
    <property type="evidence" value="ECO:0007669"/>
    <property type="project" value="UniProtKB-KW"/>
</dbReference>
<dbReference type="Proteomes" id="UP000279959">
    <property type="component" value="Chromosome"/>
</dbReference>
<dbReference type="GO" id="GO:0015232">
    <property type="term" value="F:heme transmembrane transporter activity"/>
    <property type="evidence" value="ECO:0007669"/>
    <property type="project" value="InterPro"/>
</dbReference>
<evidence type="ECO:0000259" key="10">
    <source>
        <dbReference type="Pfam" id="PF01578"/>
    </source>
</evidence>
<dbReference type="AlphaFoldDB" id="A0A494VZD0"/>
<evidence type="ECO:0000256" key="7">
    <source>
        <dbReference type="ARBA" id="ARBA00022989"/>
    </source>
</evidence>
<comment type="function">
    <text evidence="1 9">Required for the export of heme to the periplasm for the biogenesis of c-type cytochromes.</text>
</comment>
<feature type="transmembrane region" description="Helical" evidence="9">
    <location>
        <begin position="162"/>
        <end position="182"/>
    </location>
</feature>
<dbReference type="KEGG" id="sami:SAMIE_1007420"/>
<accession>A0A494VZD0</accession>
<dbReference type="GO" id="GO:0005886">
    <property type="term" value="C:plasma membrane"/>
    <property type="evidence" value="ECO:0007669"/>
    <property type="project" value="UniProtKB-SubCell"/>
</dbReference>
<evidence type="ECO:0000256" key="8">
    <source>
        <dbReference type="ARBA" id="ARBA00023136"/>
    </source>
</evidence>
<proteinExistence type="inferred from homology"/>
<evidence type="ECO:0000256" key="3">
    <source>
        <dbReference type="ARBA" id="ARBA00005840"/>
    </source>
</evidence>
<evidence type="ECO:0000313" key="11">
    <source>
        <dbReference type="EMBL" id="BBD97241.1"/>
    </source>
</evidence>
<keyword evidence="9" id="KW-0997">Cell inner membrane</keyword>
<feature type="domain" description="Cytochrome c assembly protein" evidence="10">
    <location>
        <begin position="32"/>
        <end position="186"/>
    </location>
</feature>
<evidence type="ECO:0000256" key="9">
    <source>
        <dbReference type="RuleBase" id="RU364092"/>
    </source>
</evidence>
<name>A0A494VZD0_9SPHN</name>
<evidence type="ECO:0000256" key="1">
    <source>
        <dbReference type="ARBA" id="ARBA00002442"/>
    </source>
</evidence>
<evidence type="ECO:0000313" key="12">
    <source>
        <dbReference type="Proteomes" id="UP000279959"/>
    </source>
</evidence>
<gene>
    <name evidence="9" type="primary">ccmC</name>
    <name evidence="11" type="ORF">SAMIE_1007420</name>
</gene>
<comment type="similarity">
    <text evidence="3 9">Belongs to the CcmC/CycZ/HelC family.</text>
</comment>
<keyword evidence="6 9" id="KW-0201">Cytochrome c-type biogenesis</keyword>
<dbReference type="PANTHER" id="PTHR30071:SF1">
    <property type="entry name" value="CYTOCHROME B_B6 PROTEIN-RELATED"/>
    <property type="match status" value="1"/>
</dbReference>
<protein>
    <recommendedName>
        <fullName evidence="4 9">Heme exporter protein C</fullName>
    </recommendedName>
    <alternativeName>
        <fullName evidence="9">Cytochrome c-type biogenesis protein</fullName>
    </alternativeName>
</protein>
<keyword evidence="7 9" id="KW-1133">Transmembrane helix</keyword>
<dbReference type="InterPro" id="IPR045062">
    <property type="entry name" value="Cyt_c_biogenesis_CcsA/CcmC"/>
</dbReference>
<feature type="transmembrane region" description="Helical" evidence="9">
    <location>
        <begin position="59"/>
        <end position="80"/>
    </location>
</feature>
<dbReference type="RefSeq" id="WP_066698576.1">
    <property type="nucleotide sequence ID" value="NZ_AP018664.1"/>
</dbReference>
<feature type="transmembrane region" description="Helical" evidence="9">
    <location>
        <begin position="202"/>
        <end position="223"/>
    </location>
</feature>
<keyword evidence="12" id="KW-1185">Reference proteome</keyword>
<evidence type="ECO:0000256" key="6">
    <source>
        <dbReference type="ARBA" id="ARBA00022748"/>
    </source>
</evidence>
<keyword evidence="5 9" id="KW-0812">Transmembrane</keyword>
<feature type="transmembrane region" description="Helical" evidence="9">
    <location>
        <begin position="123"/>
        <end position="141"/>
    </location>
</feature>
<keyword evidence="8 9" id="KW-0472">Membrane</keyword>
<dbReference type="PANTHER" id="PTHR30071">
    <property type="entry name" value="HEME EXPORTER PROTEIN C"/>
    <property type="match status" value="1"/>
</dbReference>
<evidence type="ECO:0000256" key="4">
    <source>
        <dbReference type="ARBA" id="ARBA00016463"/>
    </source>
</evidence>
<dbReference type="GO" id="GO:0020037">
    <property type="term" value="F:heme binding"/>
    <property type="evidence" value="ECO:0007669"/>
    <property type="project" value="InterPro"/>
</dbReference>
<dbReference type="EMBL" id="AP018664">
    <property type="protein sequence ID" value="BBD97241.1"/>
    <property type="molecule type" value="Genomic_DNA"/>
</dbReference>
<dbReference type="PRINTS" id="PR01386">
    <property type="entry name" value="CCMCBIOGNSIS"/>
</dbReference>
<evidence type="ECO:0000256" key="2">
    <source>
        <dbReference type="ARBA" id="ARBA00004141"/>
    </source>
</evidence>
<dbReference type="InterPro" id="IPR002541">
    <property type="entry name" value="Cyt_c_assembly"/>
</dbReference>
<feature type="transmembrane region" description="Helical" evidence="9">
    <location>
        <begin position="20"/>
        <end position="39"/>
    </location>
</feature>
<reference evidence="11 12" key="1">
    <citation type="submission" date="2018-05" db="EMBL/GenBank/DDBJ databases">
        <title>Complete Genome Sequence of the Nonylphenol-Degrading Bacterium Sphingobium amiense DSM 16289T.</title>
        <authorList>
            <person name="Ootsuka M."/>
            <person name="Nishizawa T."/>
            <person name="Ohta H."/>
        </authorList>
    </citation>
    <scope>NUCLEOTIDE SEQUENCE [LARGE SCALE GENOMIC DNA]</scope>
    <source>
        <strain evidence="11 12">DSM 16289</strain>
    </source>
</reference>
<dbReference type="InterPro" id="IPR003557">
    <property type="entry name" value="Cyt_c_biogenesis_CcmC"/>
</dbReference>
<dbReference type="NCBIfam" id="TIGR01191">
    <property type="entry name" value="ccmC"/>
    <property type="match status" value="1"/>
</dbReference>
<organism evidence="11 12">
    <name type="scientific">Sphingobium amiense</name>
    <dbReference type="NCBI Taxonomy" id="135719"/>
    <lineage>
        <taxon>Bacteria</taxon>
        <taxon>Pseudomonadati</taxon>
        <taxon>Pseudomonadota</taxon>
        <taxon>Alphaproteobacteria</taxon>
        <taxon>Sphingomonadales</taxon>
        <taxon>Sphingomonadaceae</taxon>
        <taxon>Sphingobium</taxon>
    </lineage>
</organism>
<evidence type="ECO:0000256" key="5">
    <source>
        <dbReference type="ARBA" id="ARBA00022692"/>
    </source>
</evidence>
<dbReference type="Pfam" id="PF01578">
    <property type="entry name" value="Cytochrom_C_asm"/>
    <property type="match status" value="1"/>
</dbReference>
<keyword evidence="9" id="KW-0813">Transport</keyword>
<sequence>MHRFANPARFLKIARPLTGWLFWPGLGLILAGAICGLFVTPADYLQGQTVRIFYIHVPAAWLGMGGWTGIAIAALMQLVWRHPLAAVAGRAIAVPGALFTALCLVTGSIWGRPTWGTWWEWDGRMTSMLVLFFLYLGYIALADASARDGKAAGQGGISTVTAIFALVGAVNIPIINRSVVWWNSLHQGPSITLRGSSIDSALLWPLGLTLAGFTLWFGAIVLMRMRAILARNKAEARLARLARG</sequence>
<feature type="transmembrane region" description="Helical" evidence="9">
    <location>
        <begin position="92"/>
        <end position="111"/>
    </location>
</feature>
<keyword evidence="9" id="KW-1003">Cell membrane</keyword>